<accession>A0A5E4QVI1</accession>
<sequence length="137" mass="15234">MFQQNLMSTSTSNFSIFINQFPKADKVSDYTEVLYGPTHVHLLFQHFYATCINYGHLDSQFVIGNQSRRTVTLSYSNYITDSPSSSTTMESCSVSNSHGAARDCAAVLSTGSVLSQTLHLVFLTKASPNNMKEIYKL</sequence>
<evidence type="ECO:0000313" key="1">
    <source>
        <dbReference type="EMBL" id="VVD01232.1"/>
    </source>
</evidence>
<evidence type="ECO:0000313" key="2">
    <source>
        <dbReference type="Proteomes" id="UP000324832"/>
    </source>
</evidence>
<name>A0A5E4QVI1_9NEOP</name>
<dbReference type="EMBL" id="FZQP02005244">
    <property type="protein sequence ID" value="VVD01232.1"/>
    <property type="molecule type" value="Genomic_DNA"/>
</dbReference>
<protein>
    <submittedName>
        <fullName evidence="1">Uncharacterized protein</fullName>
    </submittedName>
</protein>
<dbReference type="AlphaFoldDB" id="A0A5E4QVI1"/>
<proteinExistence type="predicted"/>
<dbReference type="Proteomes" id="UP000324832">
    <property type="component" value="Unassembled WGS sequence"/>
</dbReference>
<gene>
    <name evidence="1" type="ORF">LSINAPIS_LOCUS11697</name>
</gene>
<keyword evidence="2" id="KW-1185">Reference proteome</keyword>
<reference evidence="1 2" key="1">
    <citation type="submission" date="2017-07" db="EMBL/GenBank/DDBJ databases">
        <authorList>
            <person name="Talla V."/>
            <person name="Backstrom N."/>
        </authorList>
    </citation>
    <scope>NUCLEOTIDE SEQUENCE [LARGE SCALE GENOMIC DNA]</scope>
</reference>
<organism evidence="1 2">
    <name type="scientific">Leptidea sinapis</name>
    <dbReference type="NCBI Taxonomy" id="189913"/>
    <lineage>
        <taxon>Eukaryota</taxon>
        <taxon>Metazoa</taxon>
        <taxon>Ecdysozoa</taxon>
        <taxon>Arthropoda</taxon>
        <taxon>Hexapoda</taxon>
        <taxon>Insecta</taxon>
        <taxon>Pterygota</taxon>
        <taxon>Neoptera</taxon>
        <taxon>Endopterygota</taxon>
        <taxon>Lepidoptera</taxon>
        <taxon>Glossata</taxon>
        <taxon>Ditrysia</taxon>
        <taxon>Papilionoidea</taxon>
        <taxon>Pieridae</taxon>
        <taxon>Dismorphiinae</taxon>
        <taxon>Leptidea</taxon>
    </lineage>
</organism>